<dbReference type="InterPro" id="IPR010985">
    <property type="entry name" value="Ribbon_hlx_hlx"/>
</dbReference>
<sequence>MLRMQIYLPEKLIFGLKTRSIVENVSMSEVIRRCLEEKLSVGKRVDPMKEFVGKLHTKKKTNSVKLISDYYKGNLK</sequence>
<proteinExistence type="predicted"/>
<dbReference type="SUPFAM" id="SSF47598">
    <property type="entry name" value="Ribbon-helix-helix"/>
    <property type="match status" value="1"/>
</dbReference>
<dbReference type="AlphaFoldDB" id="A0A2M8EU67"/>
<organism evidence="1 2">
    <name type="scientific">Candidatus Shapirobacteria bacterium CG_4_9_14_0_2_um_filter_40_11</name>
    <dbReference type="NCBI Taxonomy" id="1974876"/>
    <lineage>
        <taxon>Bacteria</taxon>
        <taxon>Candidatus Shapironibacteriota</taxon>
    </lineage>
</organism>
<dbReference type="GO" id="GO:0006355">
    <property type="term" value="P:regulation of DNA-templated transcription"/>
    <property type="evidence" value="ECO:0007669"/>
    <property type="project" value="InterPro"/>
</dbReference>
<evidence type="ECO:0000313" key="1">
    <source>
        <dbReference type="EMBL" id="PJC28654.1"/>
    </source>
</evidence>
<name>A0A2M8EU67_9BACT</name>
<gene>
    <name evidence="1" type="ORF">CO053_03425</name>
</gene>
<reference evidence="2" key="1">
    <citation type="submission" date="2017-09" db="EMBL/GenBank/DDBJ databases">
        <title>Depth-based differentiation of microbial function through sediment-hosted aquifers and enrichment of novel symbionts in the deep terrestrial subsurface.</title>
        <authorList>
            <person name="Probst A.J."/>
            <person name="Ladd B."/>
            <person name="Jarett J.K."/>
            <person name="Geller-Mcgrath D.E."/>
            <person name="Sieber C.M.K."/>
            <person name="Emerson J.B."/>
            <person name="Anantharaman K."/>
            <person name="Thomas B.C."/>
            <person name="Malmstrom R."/>
            <person name="Stieglmeier M."/>
            <person name="Klingl A."/>
            <person name="Woyke T."/>
            <person name="Ryan C.M."/>
            <person name="Banfield J.F."/>
        </authorList>
    </citation>
    <scope>NUCLEOTIDE SEQUENCE [LARGE SCALE GENOMIC DNA]</scope>
</reference>
<evidence type="ECO:0000313" key="2">
    <source>
        <dbReference type="Proteomes" id="UP000230885"/>
    </source>
</evidence>
<dbReference type="Proteomes" id="UP000230885">
    <property type="component" value="Unassembled WGS sequence"/>
</dbReference>
<evidence type="ECO:0008006" key="3">
    <source>
        <dbReference type="Google" id="ProtNLM"/>
    </source>
</evidence>
<dbReference type="EMBL" id="PFSE01000054">
    <property type="protein sequence ID" value="PJC28654.1"/>
    <property type="molecule type" value="Genomic_DNA"/>
</dbReference>
<protein>
    <recommendedName>
        <fullName evidence="3">Ribbon-helix-helix protein CopG domain-containing protein</fullName>
    </recommendedName>
</protein>
<dbReference type="CDD" id="cd21631">
    <property type="entry name" value="RHH_CopG_NikR-like"/>
    <property type="match status" value="1"/>
</dbReference>
<comment type="caution">
    <text evidence="1">The sequence shown here is derived from an EMBL/GenBank/DDBJ whole genome shotgun (WGS) entry which is preliminary data.</text>
</comment>
<accession>A0A2M8EU67</accession>